<evidence type="ECO:0000313" key="2">
    <source>
        <dbReference type="EMBL" id="OAB89130.1"/>
    </source>
</evidence>
<dbReference type="InterPro" id="IPR024344">
    <property type="entry name" value="MDMPI_metal-binding"/>
</dbReference>
<dbReference type="NCBIfam" id="TIGR03083">
    <property type="entry name" value="maleylpyruvate isomerase family mycothiol-dependent enzyme"/>
    <property type="match status" value="1"/>
</dbReference>
<dbReference type="NCBIfam" id="TIGR03086">
    <property type="entry name" value="TIGR03086 family metal-binding protein"/>
    <property type="match status" value="1"/>
</dbReference>
<dbReference type="STRING" id="262209.AWH69_04160"/>
<evidence type="ECO:0000259" key="1">
    <source>
        <dbReference type="Pfam" id="PF11716"/>
    </source>
</evidence>
<reference evidence="2 3" key="1">
    <citation type="submission" date="2016-01" db="EMBL/GenBank/DDBJ databases">
        <title>Janibacter melonis strain CD11_4 genome sequencing and assembly.</title>
        <authorList>
            <person name="Nair G.R."/>
            <person name="Kaur G."/>
            <person name="Chander A.M."/>
            <person name="Mayilraj S."/>
        </authorList>
    </citation>
    <scope>NUCLEOTIDE SEQUENCE [LARGE SCALE GENOMIC DNA]</scope>
    <source>
        <strain evidence="2 3">CD11-4</strain>
    </source>
</reference>
<gene>
    <name evidence="2" type="ORF">AWH69_04160</name>
</gene>
<dbReference type="InterPro" id="IPR017520">
    <property type="entry name" value="CHP03086"/>
</dbReference>
<protein>
    <recommendedName>
        <fullName evidence="1">Mycothiol-dependent maleylpyruvate isomerase metal-binding domain-containing protein</fullName>
    </recommendedName>
</protein>
<dbReference type="SUPFAM" id="SSF109854">
    <property type="entry name" value="DinB/YfiT-like putative metalloenzymes"/>
    <property type="match status" value="1"/>
</dbReference>
<feature type="domain" description="Mycothiol-dependent maleylpyruvate isomerase metal-binding" evidence="1">
    <location>
        <begin position="18"/>
        <end position="128"/>
    </location>
</feature>
<keyword evidence="3" id="KW-1185">Reference proteome</keyword>
<comment type="caution">
    <text evidence="2">The sequence shown here is derived from an EMBL/GenBank/DDBJ whole genome shotgun (WGS) entry which is preliminary data.</text>
</comment>
<sequence>MPMPQDPASRYDRRNTPLVRVVDAVPDDAWDAPSPCEGWSAADVLQHLVDTQRTFLLTNGASLPDPAPVVAQGPALAWRTHSEAVARALADPRVGEAPYETPFGVSTVGQVLDDFYGFDMVVHRWDLARATGGDASITDVELDTLDAAADGWGERLYGDGICSGPLEVGADEPRPVRVLARFGRDAR</sequence>
<dbReference type="Proteomes" id="UP000076976">
    <property type="component" value="Unassembled WGS sequence"/>
</dbReference>
<dbReference type="RefSeq" id="WP_068272454.1">
    <property type="nucleotide sequence ID" value="NZ_LQZG01000001.1"/>
</dbReference>
<dbReference type="EMBL" id="LQZG01000001">
    <property type="protein sequence ID" value="OAB89130.1"/>
    <property type="molecule type" value="Genomic_DNA"/>
</dbReference>
<dbReference type="InterPro" id="IPR034660">
    <property type="entry name" value="DinB/YfiT-like"/>
</dbReference>
<dbReference type="GO" id="GO:0046872">
    <property type="term" value="F:metal ion binding"/>
    <property type="evidence" value="ECO:0007669"/>
    <property type="project" value="InterPro"/>
</dbReference>
<accession>A0A176QHG7</accession>
<dbReference type="InterPro" id="IPR017517">
    <property type="entry name" value="Maleyloyr_isom"/>
</dbReference>
<dbReference type="Pfam" id="PF11716">
    <property type="entry name" value="MDMPI_N"/>
    <property type="match status" value="1"/>
</dbReference>
<organism evidence="2 3">
    <name type="scientific">Janibacter melonis</name>
    <dbReference type="NCBI Taxonomy" id="262209"/>
    <lineage>
        <taxon>Bacteria</taxon>
        <taxon>Bacillati</taxon>
        <taxon>Actinomycetota</taxon>
        <taxon>Actinomycetes</taxon>
        <taxon>Micrococcales</taxon>
        <taxon>Intrasporangiaceae</taxon>
        <taxon>Janibacter</taxon>
    </lineage>
</organism>
<dbReference type="AlphaFoldDB" id="A0A176QHG7"/>
<name>A0A176QHG7_9MICO</name>
<proteinExistence type="predicted"/>
<evidence type="ECO:0000313" key="3">
    <source>
        <dbReference type="Proteomes" id="UP000076976"/>
    </source>
</evidence>
<dbReference type="Gene3D" id="1.20.120.450">
    <property type="entry name" value="dinb family like domain"/>
    <property type="match status" value="1"/>
</dbReference>